<dbReference type="PROSITE" id="PS50983">
    <property type="entry name" value="FE_B12_PBP"/>
    <property type="match status" value="1"/>
</dbReference>
<dbReference type="EMBL" id="CP031844">
    <property type="protein sequence ID" value="QEE11792.1"/>
    <property type="molecule type" value="Genomic_DNA"/>
</dbReference>
<dbReference type="Proteomes" id="UP000829580">
    <property type="component" value="Chromosome"/>
</dbReference>
<reference evidence="4" key="1">
    <citation type="submission" date="2019-07" db="EMBL/GenBank/DDBJ databases">
        <title>Bartonella kosoyii sp. nov. and Bartonella krasnovii sp. nov., two novel members of the Bartonella elizabethae complex sensu lato, isolated from black rats and wild desert rodent-fleas.</title>
        <authorList>
            <person name="Gutierrez R."/>
            <person name="Shalit T."/>
            <person name="Markus B."/>
            <person name="Yuan C."/>
            <person name="Nachum-Biala Y."/>
            <person name="Elad D."/>
            <person name="Harrus S."/>
        </authorList>
    </citation>
    <scope>NUCLEOTIDE SEQUENCE [LARGE SCALE GENOMIC DNA]</scope>
    <source>
        <strain evidence="4">OE 1-1</strain>
    </source>
</reference>
<proteinExistence type="predicted"/>
<dbReference type="EMBL" id="CP093033">
    <property type="protein sequence ID" value="UNF29551.1"/>
    <property type="molecule type" value="Genomic_DNA"/>
</dbReference>
<reference evidence="3 5" key="3">
    <citation type="submission" date="2022-02" db="EMBL/GenBank/DDBJ databases">
        <title>Genomic structural plasticity of rodent-associated Bartonella in nature.</title>
        <authorList>
            <person name="Sousa K.C.M."/>
            <person name="Gutierrez R."/>
            <person name="Yahalomi D."/>
            <person name="Shalit T."/>
            <person name="Markus B."/>
            <person name="Nachum-Biala Y."/>
            <person name="Hawlena H."/>
            <person name="Marcos-Hadad E."/>
            <person name="Hazkani-Covo E."/>
            <person name="Neves H.R."/>
            <person name="Covo S."/>
            <person name="Harrus S."/>
        </authorList>
    </citation>
    <scope>NUCLEOTIDE SEQUENCE [LARGE SCALE GENOMIC DNA]</scope>
    <source>
        <strain evidence="3 5">B35_1_2</strain>
    </source>
</reference>
<dbReference type="KEGG" id="barn:D1092_01930"/>
<protein>
    <submittedName>
        <fullName evidence="2">ABC transporter substrate-binding protein</fullName>
    </submittedName>
</protein>
<gene>
    <name evidence="2" type="ORF">D1092_01930</name>
    <name evidence="3" type="ORF">MNL13_01875</name>
</gene>
<evidence type="ECO:0000313" key="5">
    <source>
        <dbReference type="Proteomes" id="UP000829580"/>
    </source>
</evidence>
<feature type="domain" description="Fe/B12 periplasmic-binding" evidence="1">
    <location>
        <begin position="41"/>
        <end position="295"/>
    </location>
</feature>
<organism evidence="2 4">
    <name type="scientific">Bartonella krasnovii</name>
    <dbReference type="NCBI Taxonomy" id="2267275"/>
    <lineage>
        <taxon>Bacteria</taxon>
        <taxon>Pseudomonadati</taxon>
        <taxon>Pseudomonadota</taxon>
        <taxon>Alphaproteobacteria</taxon>
        <taxon>Hyphomicrobiales</taxon>
        <taxon>Bartonellaceae</taxon>
        <taxon>Bartonella</taxon>
    </lineage>
</organism>
<evidence type="ECO:0000313" key="4">
    <source>
        <dbReference type="Proteomes" id="UP000321311"/>
    </source>
</evidence>
<dbReference type="RefSeq" id="WP_120121945.1">
    <property type="nucleotide sequence ID" value="NZ_CP031844.2"/>
</dbReference>
<dbReference type="Proteomes" id="UP000321311">
    <property type="component" value="Chromosome"/>
</dbReference>
<accession>A0A5B9D065</accession>
<evidence type="ECO:0000259" key="1">
    <source>
        <dbReference type="PROSITE" id="PS50983"/>
    </source>
</evidence>
<sequence length="307" mass="33521">MLILFLRRRLSFFLFFILLSLSFFSQHVIAEPTTHFSENARIVSIGGSLTEIVYALGAQDQLVARDSTSVYPKEALKLPVLGYMRALSPEGVLSFAPEGILLVEGSGPPSTIEILKKTSIPIVIIPENYSRESVIEKIRLVGKAIHREEQAAALIQKISRDFVDNDALLAKVTKQKRVLFILSVQNGRVMASGTDTAADGIIKLSGGLNAITDYKGYKLLNNEALLKANPDVILLITHSGRSVNLEKLLAIPAIKATVAAKNHAIKQMDAMYLLGFGPRTADASRELIHTLYGTNKNDKNGPNDKNG</sequence>
<name>A0A5B9D065_9HYPH</name>
<dbReference type="AlphaFoldDB" id="A0A5B9D065"/>
<dbReference type="InterPro" id="IPR002491">
    <property type="entry name" value="ABC_transptr_periplasmic_BD"/>
</dbReference>
<keyword evidence="5" id="KW-1185">Reference proteome</keyword>
<dbReference type="InterPro" id="IPR050902">
    <property type="entry name" value="ABC_Transporter_SBP"/>
</dbReference>
<dbReference type="Gene3D" id="3.40.50.1980">
    <property type="entry name" value="Nitrogenase molybdenum iron protein domain"/>
    <property type="match status" value="2"/>
</dbReference>
<dbReference type="CDD" id="cd01149">
    <property type="entry name" value="HutB"/>
    <property type="match status" value="1"/>
</dbReference>
<dbReference type="PANTHER" id="PTHR30535">
    <property type="entry name" value="VITAMIN B12-BINDING PROTEIN"/>
    <property type="match status" value="1"/>
</dbReference>
<dbReference type="SUPFAM" id="SSF53807">
    <property type="entry name" value="Helical backbone' metal receptor"/>
    <property type="match status" value="1"/>
</dbReference>
<reference evidence="2" key="2">
    <citation type="journal article" date="2020" name="Int. J. Syst. Evol. Microbiol.">
        <title>Bartonella kosoyi sp. nov. and Bartonella krasnovii sp. nov., two novel species closely related to the zoonotic Bartonella elizabethae, isolated from black rats and wild desert rodent-fleas.</title>
        <authorList>
            <person name="Gutierrez R."/>
            <person name="Shalit T."/>
            <person name="Markus B."/>
            <person name="Yuan C."/>
            <person name="Nachum-Biala Y."/>
            <person name="Elad D."/>
            <person name="Harrus S."/>
        </authorList>
    </citation>
    <scope>NUCLEOTIDE SEQUENCE</scope>
    <source>
        <strain evidence="2">OE 1-1</strain>
    </source>
</reference>
<dbReference type="OrthoDB" id="9797736at2"/>
<evidence type="ECO:0000313" key="3">
    <source>
        <dbReference type="EMBL" id="UNF29551.1"/>
    </source>
</evidence>
<evidence type="ECO:0000313" key="2">
    <source>
        <dbReference type="EMBL" id="QEE11792.1"/>
    </source>
</evidence>
<dbReference type="Pfam" id="PF01497">
    <property type="entry name" value="Peripla_BP_2"/>
    <property type="match status" value="1"/>
</dbReference>
<dbReference type="PANTHER" id="PTHR30535:SF4">
    <property type="entry name" value="HEMIN-BINDING PERIPLASMIC PROTEIN HMUT"/>
    <property type="match status" value="1"/>
</dbReference>
<dbReference type="GeneID" id="71060910"/>